<protein>
    <submittedName>
        <fullName evidence="1">Uncharacterized protein</fullName>
    </submittedName>
</protein>
<gene>
    <name evidence="1" type="ORF">MAR_007659</name>
</gene>
<organism evidence="1 2">
    <name type="scientific">Mya arenaria</name>
    <name type="common">Soft-shell clam</name>
    <dbReference type="NCBI Taxonomy" id="6604"/>
    <lineage>
        <taxon>Eukaryota</taxon>
        <taxon>Metazoa</taxon>
        <taxon>Spiralia</taxon>
        <taxon>Lophotrochozoa</taxon>
        <taxon>Mollusca</taxon>
        <taxon>Bivalvia</taxon>
        <taxon>Autobranchia</taxon>
        <taxon>Heteroconchia</taxon>
        <taxon>Euheterodonta</taxon>
        <taxon>Imparidentia</taxon>
        <taxon>Neoheterodontei</taxon>
        <taxon>Myida</taxon>
        <taxon>Myoidea</taxon>
        <taxon>Myidae</taxon>
        <taxon>Mya</taxon>
    </lineage>
</organism>
<proteinExistence type="predicted"/>
<sequence>MKHDNTTASACNLVYRMNFYHTKTLKLYYCMVTVQWKNHTVCCGIPVDVLFGSQNEWIIRTERGQSLEFGVLRLLLARLPTMFFLDFVKPEQNPEEKGFIKDNVSPLQPLDAFFAPVRRKLNNEIAKRRGILMTHSGHYGENQGNQSLFEYNKVVKNPDLRSLAKLMLNSF</sequence>
<dbReference type="Proteomes" id="UP001164746">
    <property type="component" value="Chromosome 4"/>
</dbReference>
<dbReference type="EMBL" id="CP111015">
    <property type="protein sequence ID" value="WAR01101.1"/>
    <property type="molecule type" value="Genomic_DNA"/>
</dbReference>
<name>A0ABY7DWN1_MYAAR</name>
<evidence type="ECO:0000313" key="1">
    <source>
        <dbReference type="EMBL" id="WAR01101.1"/>
    </source>
</evidence>
<reference evidence="1" key="1">
    <citation type="submission" date="2022-11" db="EMBL/GenBank/DDBJ databases">
        <title>Centuries of genome instability and evolution in soft-shell clam transmissible cancer (bioRxiv).</title>
        <authorList>
            <person name="Hart S.F.M."/>
            <person name="Yonemitsu M.A."/>
            <person name="Giersch R.M."/>
            <person name="Beal B.F."/>
            <person name="Arriagada G."/>
            <person name="Davis B.W."/>
            <person name="Ostrander E.A."/>
            <person name="Goff S.P."/>
            <person name="Metzger M.J."/>
        </authorList>
    </citation>
    <scope>NUCLEOTIDE SEQUENCE</scope>
    <source>
        <strain evidence="1">MELC-2E11</strain>
        <tissue evidence="1">Siphon/mantle</tissue>
    </source>
</reference>
<accession>A0ABY7DWN1</accession>
<keyword evidence="2" id="KW-1185">Reference proteome</keyword>
<evidence type="ECO:0000313" key="2">
    <source>
        <dbReference type="Proteomes" id="UP001164746"/>
    </source>
</evidence>